<accession>A0AAE8L6S6</accession>
<reference evidence="2 4" key="1">
    <citation type="submission" date="2016-04" db="EMBL/GenBank/DDBJ databases">
        <title>Complete genome sequencing and analysis of CBMB27, Methylobacterium phyllosphaerae isolated from leaf tissues of rice (Oryza sativa L.).</title>
        <authorList>
            <person name="Lee Y."/>
            <person name="Hwangbo K."/>
            <person name="Chung H."/>
            <person name="Yoo J."/>
            <person name="Kim K.Y."/>
            <person name="Sa T.M."/>
            <person name="Um Y."/>
            <person name="Madhaiyan M."/>
        </authorList>
    </citation>
    <scope>NUCLEOTIDE SEQUENCE [LARGE SCALE GENOMIC DNA]</scope>
    <source>
        <strain evidence="2 4">CBMB27</strain>
    </source>
</reference>
<dbReference type="EMBL" id="CP015367">
    <property type="protein sequence ID" value="APT34192.1"/>
    <property type="molecule type" value="Genomic_DNA"/>
</dbReference>
<dbReference type="KEGG" id="mphy:MCBMB27_04901"/>
<dbReference type="InterPro" id="IPR038765">
    <property type="entry name" value="Papain-like_cys_pep_sf"/>
</dbReference>
<reference evidence="3 5" key="2">
    <citation type="submission" date="2016-10" db="EMBL/GenBank/DDBJ databases">
        <authorList>
            <person name="Varghese N."/>
            <person name="Submissions S."/>
        </authorList>
    </citation>
    <scope>NUCLEOTIDE SEQUENCE [LARGE SCALE GENOMIC DNA]</scope>
    <source>
        <strain evidence="3 5">CBMB27</strain>
    </source>
</reference>
<dbReference type="InterPro" id="IPR013589">
    <property type="entry name" value="Bac_transglu_N"/>
</dbReference>
<keyword evidence="4" id="KW-1185">Reference proteome</keyword>
<dbReference type="Gene3D" id="3.10.620.30">
    <property type="match status" value="1"/>
</dbReference>
<evidence type="ECO:0000313" key="3">
    <source>
        <dbReference type="EMBL" id="SFG96842.1"/>
    </source>
</evidence>
<evidence type="ECO:0000313" key="4">
    <source>
        <dbReference type="Proteomes" id="UP000185487"/>
    </source>
</evidence>
<dbReference type="PANTHER" id="PTHR33490">
    <property type="entry name" value="BLR5614 PROTEIN-RELATED"/>
    <property type="match status" value="1"/>
</dbReference>
<dbReference type="PANTHER" id="PTHR33490:SF1">
    <property type="entry name" value="SLL1233 PROTEIN"/>
    <property type="match status" value="1"/>
</dbReference>
<evidence type="ECO:0000313" key="5">
    <source>
        <dbReference type="Proteomes" id="UP000199140"/>
    </source>
</evidence>
<evidence type="ECO:0000313" key="2">
    <source>
        <dbReference type="EMBL" id="APT34192.1"/>
    </source>
</evidence>
<dbReference type="Proteomes" id="UP000185487">
    <property type="component" value="Chromosome"/>
</dbReference>
<dbReference type="EMBL" id="FOPK01000011">
    <property type="protein sequence ID" value="SFG96842.1"/>
    <property type="molecule type" value="Genomic_DNA"/>
</dbReference>
<dbReference type="Pfam" id="PF08379">
    <property type="entry name" value="Bact_transglu_N"/>
    <property type="match status" value="1"/>
</dbReference>
<proteinExistence type="predicted"/>
<dbReference type="InterPro" id="IPR002931">
    <property type="entry name" value="Transglutaminase-like"/>
</dbReference>
<dbReference type="Proteomes" id="UP000199140">
    <property type="component" value="Unassembled WGS sequence"/>
</dbReference>
<dbReference type="SUPFAM" id="SSF54001">
    <property type="entry name" value="Cysteine proteinases"/>
    <property type="match status" value="1"/>
</dbReference>
<dbReference type="GO" id="GO:0006508">
    <property type="term" value="P:proteolysis"/>
    <property type="evidence" value="ECO:0007669"/>
    <property type="project" value="UniProtKB-KW"/>
</dbReference>
<sequence>MTAGRVGTSRETVTLPILSVRHRTTYRYRRPVAFGEHRIMFRPRDSYDQRLIAATLDITPEPASQRWLFDVFGNCVAVTTFDIRAEVLTFDCGITLDHTPEHAPVFPLAPHATHYPFGYGAEDMPDLARSIERQWPDPRHEVDAWARSFLPPQGRIPTQELLAAMTRSVRANFTYLARAEKGVQDPLTTLRTKLGSCRDFAVLMMEGVRALGMAARFVSGYLYNPRNDRARHVGGGSTHAWLQVYLPGAGWVEFDPTNGIVGNRDLIRVAVARDPAQAVPLHGSFFGLSSDDLGMRVDVNVVELPADGTTAHSLQGLPTPLAR</sequence>
<protein>
    <submittedName>
        <fullName evidence="3">Transglutaminase-like enzyme, putative cysteine protease</fullName>
    </submittedName>
</protein>
<keyword evidence="3" id="KW-0378">Hydrolase</keyword>
<feature type="domain" description="Transglutaminase-like" evidence="1">
    <location>
        <begin position="189"/>
        <end position="258"/>
    </location>
</feature>
<dbReference type="AlphaFoldDB" id="A0AAE8L6S6"/>
<keyword evidence="3" id="KW-0645">Protease</keyword>
<dbReference type="SMART" id="SM00460">
    <property type="entry name" value="TGc"/>
    <property type="match status" value="1"/>
</dbReference>
<name>A0AAE8L6S6_9HYPH</name>
<dbReference type="GO" id="GO:0008233">
    <property type="term" value="F:peptidase activity"/>
    <property type="evidence" value="ECO:0007669"/>
    <property type="project" value="UniProtKB-KW"/>
</dbReference>
<evidence type="ECO:0000259" key="1">
    <source>
        <dbReference type="SMART" id="SM00460"/>
    </source>
</evidence>
<gene>
    <name evidence="2" type="ORF">MCBMB27_04901</name>
    <name evidence="3" type="ORF">SAMN05192567_11149</name>
</gene>
<dbReference type="Pfam" id="PF01841">
    <property type="entry name" value="Transglut_core"/>
    <property type="match status" value="1"/>
</dbReference>
<organism evidence="3 5">
    <name type="scientific">Methylobacterium phyllosphaerae</name>
    <dbReference type="NCBI Taxonomy" id="418223"/>
    <lineage>
        <taxon>Bacteria</taxon>
        <taxon>Pseudomonadati</taxon>
        <taxon>Pseudomonadota</taxon>
        <taxon>Alphaproteobacteria</taxon>
        <taxon>Hyphomicrobiales</taxon>
        <taxon>Methylobacteriaceae</taxon>
        <taxon>Methylobacterium</taxon>
    </lineage>
</organism>